<name>A0A7J6UVE6_THATH</name>
<dbReference type="AlphaFoldDB" id="A0A7J6UVE6"/>
<proteinExistence type="predicted"/>
<gene>
    <name evidence="1" type="ORF">FRX31_033855</name>
</gene>
<organism evidence="1 2">
    <name type="scientific">Thalictrum thalictroides</name>
    <name type="common">Rue-anemone</name>
    <name type="synonym">Anemone thalictroides</name>
    <dbReference type="NCBI Taxonomy" id="46969"/>
    <lineage>
        <taxon>Eukaryota</taxon>
        <taxon>Viridiplantae</taxon>
        <taxon>Streptophyta</taxon>
        <taxon>Embryophyta</taxon>
        <taxon>Tracheophyta</taxon>
        <taxon>Spermatophyta</taxon>
        <taxon>Magnoliopsida</taxon>
        <taxon>Ranunculales</taxon>
        <taxon>Ranunculaceae</taxon>
        <taxon>Thalictroideae</taxon>
        <taxon>Thalictrum</taxon>
    </lineage>
</organism>
<keyword evidence="2" id="KW-1185">Reference proteome</keyword>
<comment type="caution">
    <text evidence="1">The sequence shown here is derived from an EMBL/GenBank/DDBJ whole genome shotgun (WGS) entry which is preliminary data.</text>
</comment>
<evidence type="ECO:0000313" key="2">
    <source>
        <dbReference type="Proteomes" id="UP000554482"/>
    </source>
</evidence>
<reference evidence="1 2" key="1">
    <citation type="submission" date="2020-06" db="EMBL/GenBank/DDBJ databases">
        <title>Transcriptomic and genomic resources for Thalictrum thalictroides and T. hernandezii: Facilitating candidate gene discovery in an emerging model plant lineage.</title>
        <authorList>
            <person name="Arias T."/>
            <person name="Riano-Pachon D.M."/>
            <person name="Di Stilio V.S."/>
        </authorList>
    </citation>
    <scope>NUCLEOTIDE SEQUENCE [LARGE SCALE GENOMIC DNA]</scope>
    <source>
        <strain evidence="2">cv. WT478/WT964</strain>
        <tissue evidence="1">Leaves</tissue>
    </source>
</reference>
<protein>
    <submittedName>
        <fullName evidence="1">Uncharacterized protein</fullName>
    </submittedName>
</protein>
<accession>A0A7J6UVE6</accession>
<sequence>MALVVEFVALRMRLHAICALNLDFADIEIDSQAMLQCLRVDDEGKQVADALAAHAKDTAARLHAGSMVHLHQPRHHGILKNYIV</sequence>
<evidence type="ECO:0000313" key="1">
    <source>
        <dbReference type="EMBL" id="KAF5176556.1"/>
    </source>
</evidence>
<dbReference type="Proteomes" id="UP000554482">
    <property type="component" value="Unassembled WGS sequence"/>
</dbReference>
<dbReference type="EMBL" id="JABWDY010042607">
    <property type="protein sequence ID" value="KAF5176556.1"/>
    <property type="molecule type" value="Genomic_DNA"/>
</dbReference>